<dbReference type="Proteomes" id="UP000676169">
    <property type="component" value="Chromosome"/>
</dbReference>
<dbReference type="Gene3D" id="1.20.120.330">
    <property type="entry name" value="Nucleotidyltransferases domain 2"/>
    <property type="match status" value="1"/>
</dbReference>
<evidence type="ECO:0000313" key="2">
    <source>
        <dbReference type="Proteomes" id="UP000676169"/>
    </source>
</evidence>
<dbReference type="RefSeq" id="WP_211630178.1">
    <property type="nucleotide sequence ID" value="NZ_CP073100.1"/>
</dbReference>
<dbReference type="EMBL" id="CP073100">
    <property type="protein sequence ID" value="QUE50089.1"/>
    <property type="molecule type" value="Genomic_DNA"/>
</dbReference>
<keyword evidence="2" id="KW-1185">Reference proteome</keyword>
<sequence>MLDVALHLKDYASGLDAAAKIDTFGRSAFNRFYYACYWELRTTLPNIHKNWLKIGHKALPDYLKSSVKKESIEQLEHLRKKSLVTAKEYGRLRGRIEHSIMEMAKLLTAGYAIRCIADYSPEFKAELVNGALILNNHKLSTIETLHSEMRKHVGILSECRIILGL</sequence>
<accession>A0A975G684</accession>
<protein>
    <submittedName>
        <fullName evidence="1">Uncharacterized protein</fullName>
    </submittedName>
</protein>
<proteinExistence type="predicted"/>
<gene>
    <name evidence="1" type="ORF">KBB96_14580</name>
</gene>
<reference evidence="1" key="1">
    <citation type="submission" date="2021-04" db="EMBL/GenBank/DDBJ databases">
        <title>Luteolibacter sp. 32A isolated from the skin of an Anderson's salamander (Ambystoma andersonii).</title>
        <authorList>
            <person name="Spergser J."/>
            <person name="Busse H.-J."/>
        </authorList>
    </citation>
    <scope>NUCLEOTIDE SEQUENCE</scope>
    <source>
        <strain evidence="1">32A</strain>
    </source>
</reference>
<dbReference type="KEGG" id="lamb:KBB96_14580"/>
<evidence type="ECO:0000313" key="1">
    <source>
        <dbReference type="EMBL" id="QUE50089.1"/>
    </source>
</evidence>
<name>A0A975G684_9BACT</name>
<dbReference type="AlphaFoldDB" id="A0A975G684"/>
<organism evidence="1 2">
    <name type="scientific">Luteolibacter ambystomatis</name>
    <dbReference type="NCBI Taxonomy" id="2824561"/>
    <lineage>
        <taxon>Bacteria</taxon>
        <taxon>Pseudomonadati</taxon>
        <taxon>Verrucomicrobiota</taxon>
        <taxon>Verrucomicrobiia</taxon>
        <taxon>Verrucomicrobiales</taxon>
        <taxon>Verrucomicrobiaceae</taxon>
        <taxon>Luteolibacter</taxon>
    </lineage>
</organism>